<gene>
    <name evidence="3" type="ORF">SAMN05660742_10164</name>
</gene>
<accession>A0A1H6TSV9</accession>
<proteinExistence type="predicted"/>
<dbReference type="PROSITE" id="PS50965">
    <property type="entry name" value="NERD"/>
    <property type="match status" value="1"/>
</dbReference>
<keyword evidence="4" id="KW-1185">Reference proteome</keyword>
<dbReference type="STRING" id="84035.SAMN05660742_10164"/>
<reference evidence="4" key="1">
    <citation type="submission" date="2016-10" db="EMBL/GenBank/DDBJ databases">
        <authorList>
            <person name="Varghese N."/>
            <person name="Submissions S."/>
        </authorList>
    </citation>
    <scope>NUCLEOTIDE SEQUENCE [LARGE SCALE GENOMIC DNA]</scope>
    <source>
        <strain evidence="4">DSM 2179</strain>
    </source>
</reference>
<dbReference type="InterPro" id="IPR011528">
    <property type="entry name" value="NERD"/>
</dbReference>
<evidence type="ECO:0000313" key="4">
    <source>
        <dbReference type="Proteomes" id="UP000199662"/>
    </source>
</evidence>
<feature type="transmembrane region" description="Helical" evidence="1">
    <location>
        <begin position="18"/>
        <end position="39"/>
    </location>
</feature>
<keyword evidence="1" id="KW-0472">Membrane</keyword>
<sequence>MANVHKGKKTLNRQSRQYLFSAFVCAGLIGAYVVMIFRLGEELSINPFFHLLPVIWLMGIFYYCRRYRILQAGARGENEILTYVRNLPNQYHVFSNFVIQEKRIRDEADFIVVGENGVFVVEGKNHLGKIVGTEDDIEWKQYKFGQKGKLYTKNMMNPIKQTKWHRHNIEGMLRNAGFCISVVPLLVFTNTAVQLEIISSEIVVLKGSKYVNDYILRYSPQRKLDKHMIKDIVALLEKKARVIQS</sequence>
<dbReference type="Pfam" id="PF08378">
    <property type="entry name" value="NERD"/>
    <property type="match status" value="1"/>
</dbReference>
<dbReference type="AlphaFoldDB" id="A0A1H6TSV9"/>
<feature type="transmembrane region" description="Helical" evidence="1">
    <location>
        <begin position="45"/>
        <end position="64"/>
    </location>
</feature>
<evidence type="ECO:0000256" key="1">
    <source>
        <dbReference type="SAM" id="Phobius"/>
    </source>
</evidence>
<evidence type="ECO:0000313" key="3">
    <source>
        <dbReference type="EMBL" id="SEI79320.1"/>
    </source>
</evidence>
<keyword evidence="1" id="KW-1133">Transmembrane helix</keyword>
<evidence type="ECO:0000259" key="2">
    <source>
        <dbReference type="PROSITE" id="PS50965"/>
    </source>
</evidence>
<dbReference type="EMBL" id="FNZK01000001">
    <property type="protein sequence ID" value="SEI79320.1"/>
    <property type="molecule type" value="Genomic_DNA"/>
</dbReference>
<name>A0A1H6TSV9_9FIRM</name>
<protein>
    <submittedName>
        <fullName evidence="3">Nuclease-related domain-containing protein</fullName>
    </submittedName>
</protein>
<feature type="domain" description="NERD" evidence="2">
    <location>
        <begin position="72"/>
        <end position="192"/>
    </location>
</feature>
<keyword evidence="1" id="KW-0812">Transmembrane</keyword>
<dbReference type="Proteomes" id="UP000199662">
    <property type="component" value="Unassembled WGS sequence"/>
</dbReference>
<organism evidence="3 4">
    <name type="scientific">Propionispira arboris</name>
    <dbReference type="NCBI Taxonomy" id="84035"/>
    <lineage>
        <taxon>Bacteria</taxon>
        <taxon>Bacillati</taxon>
        <taxon>Bacillota</taxon>
        <taxon>Negativicutes</taxon>
        <taxon>Selenomonadales</taxon>
        <taxon>Selenomonadaceae</taxon>
        <taxon>Propionispira</taxon>
    </lineage>
</organism>
<dbReference type="RefSeq" id="WP_091828311.1">
    <property type="nucleotide sequence ID" value="NZ_FNZK01000001.1"/>
</dbReference>